<sequence length="484" mass="53835">MISEGRGGRRGGRTSSARASTSMTTRHALLPFLQSQSQTALTRLYQRPSSCLSIFRLLGPIERQIVMNLLWLEASVPTSALASWVSREGKTPFDDALATLTALHILANAAVKLTLSPAFKTSMRHAVTGGGASASFGVPADLDEKRAPPSVEALDNHALERWETILHYMVSSGTGQTPSRPSQGVLYLLQRSGLMAPNIGQQLQITSPGFQFLLHTPHAQLWELLLQYLQMVEERQMDLVEVLSFLFMLSTMELGRDYSTEFLSETQKAMLEDLRDYGLIWQRKANSRRFCPTRLATTLTSSLPPLPTAAGTGAGSSGQAQGFIILETNYRLYAYTDNPLQTAVLNLFVSVKSRFPNLVVGSITRDSVRKALANGITAEQIISYLTTYAHPQMRKNKPLLPVTVQDQIRLWELERNRVKSQEGYLYTQFASHADYEYVLNYAKQLDTVLWENSAKRCFFGRLEGHANIRGFIERRTGGNPGVNG</sequence>
<keyword evidence="2" id="KW-1185">Reference proteome</keyword>
<reference evidence="1" key="1">
    <citation type="submission" date="2021-02" db="EMBL/GenBank/DDBJ databases">
        <authorList>
            <consortium name="DOE Joint Genome Institute"/>
            <person name="Ahrendt S."/>
            <person name="Looney B.P."/>
            <person name="Miyauchi S."/>
            <person name="Morin E."/>
            <person name="Drula E."/>
            <person name="Courty P.E."/>
            <person name="Chicoki N."/>
            <person name="Fauchery L."/>
            <person name="Kohler A."/>
            <person name="Kuo A."/>
            <person name="Labutti K."/>
            <person name="Pangilinan J."/>
            <person name="Lipzen A."/>
            <person name="Riley R."/>
            <person name="Andreopoulos W."/>
            <person name="He G."/>
            <person name="Johnson J."/>
            <person name="Barry K.W."/>
            <person name="Grigoriev I.V."/>
            <person name="Nagy L."/>
            <person name="Hibbett D."/>
            <person name="Henrissat B."/>
            <person name="Matheny P.B."/>
            <person name="Labbe J."/>
            <person name="Martin F."/>
        </authorList>
    </citation>
    <scope>NUCLEOTIDE SEQUENCE</scope>
    <source>
        <strain evidence="1">FP105234-sp</strain>
    </source>
</reference>
<dbReference type="Proteomes" id="UP000814033">
    <property type="component" value="Unassembled WGS sequence"/>
</dbReference>
<evidence type="ECO:0000313" key="1">
    <source>
        <dbReference type="EMBL" id="KAI0044282.1"/>
    </source>
</evidence>
<protein>
    <submittedName>
        <fullName evidence="1">Transcription factor Tfb2</fullName>
    </submittedName>
</protein>
<proteinExistence type="predicted"/>
<evidence type="ECO:0000313" key="2">
    <source>
        <dbReference type="Proteomes" id="UP000814033"/>
    </source>
</evidence>
<comment type="caution">
    <text evidence="1">The sequence shown here is derived from an EMBL/GenBank/DDBJ whole genome shotgun (WGS) entry which is preliminary data.</text>
</comment>
<reference evidence="1" key="2">
    <citation type="journal article" date="2022" name="New Phytol.">
        <title>Evolutionary transition to the ectomycorrhizal habit in the genomes of a hyperdiverse lineage of mushroom-forming fungi.</title>
        <authorList>
            <person name="Looney B."/>
            <person name="Miyauchi S."/>
            <person name="Morin E."/>
            <person name="Drula E."/>
            <person name="Courty P.E."/>
            <person name="Kohler A."/>
            <person name="Kuo A."/>
            <person name="LaButti K."/>
            <person name="Pangilinan J."/>
            <person name="Lipzen A."/>
            <person name="Riley R."/>
            <person name="Andreopoulos W."/>
            <person name="He G."/>
            <person name="Johnson J."/>
            <person name="Nolan M."/>
            <person name="Tritt A."/>
            <person name="Barry K.W."/>
            <person name="Grigoriev I.V."/>
            <person name="Nagy L.G."/>
            <person name="Hibbett D."/>
            <person name="Henrissat B."/>
            <person name="Matheny P.B."/>
            <person name="Labbe J."/>
            <person name="Martin F.M."/>
        </authorList>
    </citation>
    <scope>NUCLEOTIDE SEQUENCE</scope>
    <source>
        <strain evidence="1">FP105234-sp</strain>
    </source>
</reference>
<dbReference type="EMBL" id="MU275988">
    <property type="protein sequence ID" value="KAI0044282.1"/>
    <property type="molecule type" value="Genomic_DNA"/>
</dbReference>
<gene>
    <name evidence="1" type="ORF">FA95DRAFT_1590218</name>
</gene>
<accession>A0ACB8RK66</accession>
<organism evidence="1 2">
    <name type="scientific">Auriscalpium vulgare</name>
    <dbReference type="NCBI Taxonomy" id="40419"/>
    <lineage>
        <taxon>Eukaryota</taxon>
        <taxon>Fungi</taxon>
        <taxon>Dikarya</taxon>
        <taxon>Basidiomycota</taxon>
        <taxon>Agaricomycotina</taxon>
        <taxon>Agaricomycetes</taxon>
        <taxon>Russulales</taxon>
        <taxon>Auriscalpiaceae</taxon>
        <taxon>Auriscalpium</taxon>
    </lineage>
</organism>
<name>A0ACB8RK66_9AGAM</name>